<sequence length="165" mass="18645">MALPKDTGSSPCMCLSITGKICLSPRTKRYRRSLGWPDSCQSCTEIWLPAATLIEEGILLADPVSKVSVAESTASNSIEEGSEWPGPVATMIQPLRSDPATRYVDPNPTDNVKFWIVLDLIEGGQKVDLRRNYYRDRHCCVENYYSRLFLRITQKKKRKLRGSSF</sequence>
<gene>
    <name evidence="1" type="ORF">J5N97_022502</name>
</gene>
<protein>
    <submittedName>
        <fullName evidence="1">Uncharacterized protein</fullName>
    </submittedName>
</protein>
<proteinExistence type="predicted"/>
<comment type="caution">
    <text evidence="1">The sequence shown here is derived from an EMBL/GenBank/DDBJ whole genome shotgun (WGS) entry which is preliminary data.</text>
</comment>
<dbReference type="AlphaFoldDB" id="A0A9D5CC28"/>
<name>A0A9D5CC28_9LILI</name>
<dbReference type="Proteomes" id="UP001085076">
    <property type="component" value="Miscellaneous, Linkage group lg06"/>
</dbReference>
<accession>A0A9D5CC28</accession>
<evidence type="ECO:0000313" key="2">
    <source>
        <dbReference type="Proteomes" id="UP001085076"/>
    </source>
</evidence>
<keyword evidence="2" id="KW-1185">Reference proteome</keyword>
<dbReference type="EMBL" id="JAGGNH010000006">
    <property type="protein sequence ID" value="KAJ0969625.1"/>
    <property type="molecule type" value="Genomic_DNA"/>
</dbReference>
<reference evidence="1" key="1">
    <citation type="submission" date="2021-03" db="EMBL/GenBank/DDBJ databases">
        <authorList>
            <person name="Li Z."/>
            <person name="Yang C."/>
        </authorList>
    </citation>
    <scope>NUCLEOTIDE SEQUENCE</scope>
    <source>
        <strain evidence="1">Dzin_1.0</strain>
        <tissue evidence="1">Leaf</tissue>
    </source>
</reference>
<reference evidence="1" key="2">
    <citation type="journal article" date="2022" name="Hortic Res">
        <title>The genome of Dioscorea zingiberensis sheds light on the biosynthesis, origin and evolution of the medicinally important diosgenin saponins.</title>
        <authorList>
            <person name="Li Y."/>
            <person name="Tan C."/>
            <person name="Li Z."/>
            <person name="Guo J."/>
            <person name="Li S."/>
            <person name="Chen X."/>
            <person name="Wang C."/>
            <person name="Dai X."/>
            <person name="Yang H."/>
            <person name="Song W."/>
            <person name="Hou L."/>
            <person name="Xu J."/>
            <person name="Tong Z."/>
            <person name="Xu A."/>
            <person name="Yuan X."/>
            <person name="Wang W."/>
            <person name="Yang Q."/>
            <person name="Chen L."/>
            <person name="Sun Z."/>
            <person name="Wang K."/>
            <person name="Pan B."/>
            <person name="Chen J."/>
            <person name="Bao Y."/>
            <person name="Liu F."/>
            <person name="Qi X."/>
            <person name="Gang D.R."/>
            <person name="Wen J."/>
            <person name="Li J."/>
        </authorList>
    </citation>
    <scope>NUCLEOTIDE SEQUENCE</scope>
    <source>
        <strain evidence="1">Dzin_1.0</strain>
    </source>
</reference>
<evidence type="ECO:0000313" key="1">
    <source>
        <dbReference type="EMBL" id="KAJ0969625.1"/>
    </source>
</evidence>
<organism evidence="1 2">
    <name type="scientific">Dioscorea zingiberensis</name>
    <dbReference type="NCBI Taxonomy" id="325984"/>
    <lineage>
        <taxon>Eukaryota</taxon>
        <taxon>Viridiplantae</taxon>
        <taxon>Streptophyta</taxon>
        <taxon>Embryophyta</taxon>
        <taxon>Tracheophyta</taxon>
        <taxon>Spermatophyta</taxon>
        <taxon>Magnoliopsida</taxon>
        <taxon>Liliopsida</taxon>
        <taxon>Dioscoreales</taxon>
        <taxon>Dioscoreaceae</taxon>
        <taxon>Dioscorea</taxon>
    </lineage>
</organism>